<proteinExistence type="predicted"/>
<evidence type="ECO:0000256" key="1">
    <source>
        <dbReference type="SAM" id="Phobius"/>
    </source>
</evidence>
<dbReference type="RefSeq" id="WP_367855704.1">
    <property type="nucleotide sequence ID" value="NZ_JBFOHK010000006.1"/>
</dbReference>
<feature type="transmembrane region" description="Helical" evidence="1">
    <location>
        <begin position="32"/>
        <end position="52"/>
    </location>
</feature>
<organism evidence="2 3">
    <name type="scientific">Rhodanobacter lycopersici</name>
    <dbReference type="NCBI Taxonomy" id="3162487"/>
    <lineage>
        <taxon>Bacteria</taxon>
        <taxon>Pseudomonadati</taxon>
        <taxon>Pseudomonadota</taxon>
        <taxon>Gammaproteobacteria</taxon>
        <taxon>Lysobacterales</taxon>
        <taxon>Rhodanobacteraceae</taxon>
        <taxon>Rhodanobacter</taxon>
    </lineage>
</organism>
<name>A0ABV3QIJ1_9GAMM</name>
<feature type="transmembrane region" description="Helical" evidence="1">
    <location>
        <begin position="73"/>
        <end position="97"/>
    </location>
</feature>
<keyword evidence="1" id="KW-1133">Transmembrane helix</keyword>
<accession>A0ABV3QIJ1</accession>
<sequence length="98" mass="10039">MAAALGTCCGAPWAVGLLGVSGAVALARLAPLQPFLLAGSIILLAAVFWLAYRRPKACADDSCNVANRRGLRWIAWIAAVLVAALAVVALVPAIAAWS</sequence>
<protein>
    <recommendedName>
        <fullName evidence="4">Mercury ion transport protein</fullName>
    </recommendedName>
</protein>
<gene>
    <name evidence="2" type="ORF">ABQJ54_17975</name>
</gene>
<keyword evidence="3" id="KW-1185">Reference proteome</keyword>
<comment type="caution">
    <text evidence="2">The sequence shown here is derived from an EMBL/GenBank/DDBJ whole genome shotgun (WGS) entry which is preliminary data.</text>
</comment>
<keyword evidence="1" id="KW-0812">Transmembrane</keyword>
<reference evidence="2 3" key="1">
    <citation type="submission" date="2024-06" db="EMBL/GenBank/DDBJ databases">
        <authorList>
            <person name="Woo H."/>
        </authorList>
    </citation>
    <scope>NUCLEOTIDE SEQUENCE [LARGE SCALE GENOMIC DNA]</scope>
    <source>
        <strain evidence="2 3">Si-c</strain>
    </source>
</reference>
<evidence type="ECO:0000313" key="3">
    <source>
        <dbReference type="Proteomes" id="UP001556220"/>
    </source>
</evidence>
<dbReference type="EMBL" id="JBFOHK010000006">
    <property type="protein sequence ID" value="MEW9573645.1"/>
    <property type="molecule type" value="Genomic_DNA"/>
</dbReference>
<evidence type="ECO:0000313" key="2">
    <source>
        <dbReference type="EMBL" id="MEW9573645.1"/>
    </source>
</evidence>
<dbReference type="Proteomes" id="UP001556220">
    <property type="component" value="Unassembled WGS sequence"/>
</dbReference>
<evidence type="ECO:0008006" key="4">
    <source>
        <dbReference type="Google" id="ProtNLM"/>
    </source>
</evidence>
<keyword evidence="1" id="KW-0472">Membrane</keyword>